<keyword evidence="2 6" id="KW-0853">WD repeat</keyword>
<gene>
    <name evidence="10" type="ORF">K489DRAFT_384512</name>
</gene>
<evidence type="ECO:0000313" key="9">
    <source>
        <dbReference type="Proteomes" id="UP000504637"/>
    </source>
</evidence>
<comment type="pathway">
    <text evidence="6">tRNA modification; N(7)-methylguanine-tRNA biosynthesis.</text>
</comment>
<evidence type="ECO:0000313" key="10">
    <source>
        <dbReference type="RefSeq" id="XP_033456050.1"/>
    </source>
</evidence>
<comment type="similarity">
    <text evidence="6">Belongs to the WD repeat TRM82 family.</text>
</comment>
<dbReference type="UniPathway" id="UPA00989"/>
<dbReference type="RefSeq" id="XP_033456050.1">
    <property type="nucleotide sequence ID" value="XM_033605875.1"/>
</dbReference>
<feature type="compositionally biased region" description="Polar residues" evidence="8">
    <location>
        <begin position="158"/>
        <end position="179"/>
    </location>
</feature>
<name>A0A6J3LUR6_9PEZI</name>
<dbReference type="AlphaFoldDB" id="A0A6J3LUR6"/>
<dbReference type="InterPro" id="IPR036322">
    <property type="entry name" value="WD40_repeat_dom_sf"/>
</dbReference>
<accession>A0A6J3LUR6</accession>
<dbReference type="SUPFAM" id="SSF50978">
    <property type="entry name" value="WD40 repeat-like"/>
    <property type="match status" value="1"/>
</dbReference>
<dbReference type="InterPro" id="IPR028884">
    <property type="entry name" value="Trm82"/>
</dbReference>
<dbReference type="PANTHER" id="PTHR16288:SF0">
    <property type="entry name" value="TRNA (GUANINE-N(7)-)-METHYLTRANSFERASE NON-CATALYTIC SUBUNIT WDR4"/>
    <property type="match status" value="1"/>
</dbReference>
<evidence type="ECO:0000256" key="2">
    <source>
        <dbReference type="ARBA" id="ARBA00022574"/>
    </source>
</evidence>
<organism evidence="10">
    <name type="scientific">Dissoconium aciculare CBS 342.82</name>
    <dbReference type="NCBI Taxonomy" id="1314786"/>
    <lineage>
        <taxon>Eukaryota</taxon>
        <taxon>Fungi</taxon>
        <taxon>Dikarya</taxon>
        <taxon>Ascomycota</taxon>
        <taxon>Pezizomycotina</taxon>
        <taxon>Dothideomycetes</taxon>
        <taxon>Dothideomycetidae</taxon>
        <taxon>Mycosphaerellales</taxon>
        <taxon>Dissoconiaceae</taxon>
        <taxon>Dissoconium</taxon>
    </lineage>
</organism>
<keyword evidence="9" id="KW-1185">Reference proteome</keyword>
<feature type="region of interest" description="Disordered" evidence="8">
    <location>
        <begin position="157"/>
        <end position="179"/>
    </location>
</feature>
<comment type="function">
    <text evidence="6">Required for the formation of N(7)-methylguanine at position 46 (m7G46) in tRNA. In the complex, it is required to stabilize and induce conformational changes of the catalytic subunit.</text>
</comment>
<feature type="compositionally biased region" description="Basic and acidic residues" evidence="8">
    <location>
        <begin position="62"/>
        <end position="73"/>
    </location>
</feature>
<dbReference type="PROSITE" id="PS50082">
    <property type="entry name" value="WD_REPEATS_2"/>
    <property type="match status" value="1"/>
</dbReference>
<evidence type="ECO:0000256" key="1">
    <source>
        <dbReference type="ARBA" id="ARBA00004123"/>
    </source>
</evidence>
<dbReference type="GO" id="GO:0005634">
    <property type="term" value="C:nucleus"/>
    <property type="evidence" value="ECO:0007669"/>
    <property type="project" value="UniProtKB-SubCell"/>
</dbReference>
<feature type="non-terminal residue" evidence="10">
    <location>
        <position position="1"/>
    </location>
</feature>
<dbReference type="PANTHER" id="PTHR16288">
    <property type="entry name" value="WD40 REPEAT PROTEIN 4"/>
    <property type="match status" value="1"/>
</dbReference>
<evidence type="ECO:0000256" key="5">
    <source>
        <dbReference type="ARBA" id="ARBA00023242"/>
    </source>
</evidence>
<evidence type="ECO:0000256" key="3">
    <source>
        <dbReference type="ARBA" id="ARBA00022694"/>
    </source>
</evidence>
<dbReference type="GO" id="GO:0106004">
    <property type="term" value="P:tRNA (guanine-N7)-methylation"/>
    <property type="evidence" value="ECO:0007669"/>
    <property type="project" value="UniProtKB-UniRule"/>
</dbReference>
<evidence type="ECO:0000256" key="8">
    <source>
        <dbReference type="SAM" id="MobiDB-lite"/>
    </source>
</evidence>
<evidence type="ECO:0000256" key="4">
    <source>
        <dbReference type="ARBA" id="ARBA00022737"/>
    </source>
</evidence>
<reference evidence="10" key="1">
    <citation type="submission" date="2020-01" db="EMBL/GenBank/DDBJ databases">
        <authorList>
            <consortium name="DOE Joint Genome Institute"/>
            <person name="Haridas S."/>
            <person name="Albert R."/>
            <person name="Binder M."/>
            <person name="Bloem J."/>
            <person name="Labutti K."/>
            <person name="Salamov A."/>
            <person name="Andreopoulos B."/>
            <person name="Baker S.E."/>
            <person name="Barry K."/>
            <person name="Bills G."/>
            <person name="Bluhm B.H."/>
            <person name="Cannon C."/>
            <person name="Castanera R."/>
            <person name="Culley D.E."/>
            <person name="Daum C."/>
            <person name="Ezra D."/>
            <person name="Gonzalez J.B."/>
            <person name="Henrissat B."/>
            <person name="Kuo A."/>
            <person name="Liang C."/>
            <person name="Lipzen A."/>
            <person name="Lutzoni F."/>
            <person name="Magnuson J."/>
            <person name="Mondo S."/>
            <person name="Nolan M."/>
            <person name="Ohm R."/>
            <person name="Pangilinan J."/>
            <person name="Park H.-J."/>
            <person name="Ramirez L."/>
            <person name="Alfaro M."/>
            <person name="Sun H."/>
            <person name="Tritt A."/>
            <person name="Yoshinaga Y."/>
            <person name="Zwiers L.-H."/>
            <person name="Turgeon B.G."/>
            <person name="Goodwin S.B."/>
            <person name="Spatafora J.W."/>
            <person name="Crous P.W."/>
            <person name="Grigoriev I.V."/>
        </authorList>
    </citation>
    <scope>NUCLEOTIDE SEQUENCE</scope>
    <source>
        <strain evidence="10">CBS 342.82</strain>
    </source>
</reference>
<dbReference type="OrthoDB" id="339900at2759"/>
<dbReference type="GO" id="GO:0005829">
    <property type="term" value="C:cytosol"/>
    <property type="evidence" value="ECO:0007669"/>
    <property type="project" value="TreeGrafter"/>
</dbReference>
<dbReference type="GO" id="GO:0043527">
    <property type="term" value="C:tRNA methyltransferase complex"/>
    <property type="evidence" value="ECO:0007669"/>
    <property type="project" value="TreeGrafter"/>
</dbReference>
<evidence type="ECO:0000256" key="6">
    <source>
        <dbReference type="HAMAP-Rule" id="MF_03056"/>
    </source>
</evidence>
<protein>
    <submittedName>
        <fullName evidence="10">Uncharacterized protein</fullName>
    </submittedName>
</protein>
<dbReference type="InterPro" id="IPR001680">
    <property type="entry name" value="WD40_rpt"/>
</dbReference>
<dbReference type="HAMAP" id="MF_03056">
    <property type="entry name" value="TRM82"/>
    <property type="match status" value="1"/>
</dbReference>
<reference evidence="10" key="2">
    <citation type="submission" date="2020-04" db="EMBL/GenBank/DDBJ databases">
        <authorList>
            <consortium name="NCBI Genome Project"/>
        </authorList>
    </citation>
    <scope>NUCLEOTIDE SEQUENCE</scope>
    <source>
        <strain evidence="10">CBS 342.82</strain>
    </source>
</reference>
<feature type="repeat" description="WD" evidence="7">
    <location>
        <begin position="266"/>
        <end position="307"/>
    </location>
</feature>
<dbReference type="Proteomes" id="UP000504637">
    <property type="component" value="Unplaced"/>
</dbReference>
<dbReference type="GeneID" id="54363675"/>
<reference evidence="10" key="3">
    <citation type="submission" date="2025-08" db="UniProtKB">
        <authorList>
            <consortium name="RefSeq"/>
        </authorList>
    </citation>
    <scope>IDENTIFICATION</scope>
    <source>
        <strain evidence="10">CBS 342.82</strain>
    </source>
</reference>
<feature type="region of interest" description="Disordered" evidence="8">
    <location>
        <begin position="51"/>
        <end position="78"/>
    </location>
</feature>
<evidence type="ECO:0000256" key="7">
    <source>
        <dbReference type="PROSITE-ProRule" id="PRU00221"/>
    </source>
</evidence>
<keyword evidence="4 6" id="KW-0677">Repeat</keyword>
<keyword evidence="5 6" id="KW-0539">Nucleus</keyword>
<sequence length="488" mass="53555">CSVFIPASSARPDVGGLVIAACGARLMSHSLGKKSVVSTWSAFEMTVGYSSVDNNDGDDADERPAKRSKKESAPAKSPNIIKIARSADGNHVVIVTEDKSIRVIHVESDGQLRETSRRTMPKRPCAIEVVMDDTTILCGDKFGDVYSLPLLDSGHYSADSTGSGPTLQPQSDFKPSATSYTVHTKRNRIALESQMKQAQLGLTPRKEALQFEHKLLLGHVSMLTDLKFALATVDGEQRPHIITADRDEHIRISRGPPQAHVIEGFCLGHTAFISKICLVPGTELLLSGGGDDWIGVWNWRANELVQKLDIRAALRLCVDPRTTYAKDDHLISVSGIWTVPYGEPADNRWAIIVTIEHLPTLFIAVVHPRTSKVSRFGFLECEGTPVDLIAIENGIVVSFDPRVIGRHRLETLLLHPDPLWPTEDRWEQFQPKAHQFAHVYDSRIAALNALPDVGPTPTKKELDDLLYGVSDLRKRGGTASDADPPADA</sequence>
<comment type="subcellular location">
    <subcellularLocation>
        <location evidence="1 6">Nucleus</location>
    </subcellularLocation>
</comment>
<dbReference type="Gene3D" id="2.130.10.10">
    <property type="entry name" value="YVTN repeat-like/Quinoprotein amine dehydrogenase"/>
    <property type="match status" value="2"/>
</dbReference>
<dbReference type="InterPro" id="IPR015943">
    <property type="entry name" value="WD40/YVTN_repeat-like_dom_sf"/>
</dbReference>
<keyword evidence="3 6" id="KW-0819">tRNA processing</keyword>
<proteinExistence type="inferred from homology"/>